<sequence>MSPAAPTWRRPRPLAFAGARQPPFRERSMTEQQSGAPGGSDPGTGGPSGPEQVPEPYLTELAPGVHAFVQPDGGWCLNNAGFVTDGGATLVVDTAATERRARLLRRRIAETGAPAPRTVVNTHHHGDHTYGNGVFAPEAAVIGHAACRREVLAAGHQLHAVWPHVTYGDIRITPPEITYTDELTVHVGEFEVRLIHPGVAHTTGDTLVWLPRQRIVFAGDLVFHGGTPFVFMGSLAGSLRAIEVLRSLDAATVVPGHGPVTGPEVYDGIERYLRFVGELARAGRAAGRTPLEVAREADLGEFAELAESERLVANLHRAYAELAGAAPGEPLDPVTAFGEMAALNGGMLPACHA</sequence>
<organism evidence="3 4">
    <name type="scientific">Streptomyces albospinus</name>
    <dbReference type="NCBI Taxonomy" id="285515"/>
    <lineage>
        <taxon>Bacteria</taxon>
        <taxon>Bacillati</taxon>
        <taxon>Actinomycetota</taxon>
        <taxon>Actinomycetes</taxon>
        <taxon>Kitasatosporales</taxon>
        <taxon>Streptomycetaceae</taxon>
        <taxon>Streptomyces</taxon>
    </lineage>
</organism>
<dbReference type="SUPFAM" id="SSF56281">
    <property type="entry name" value="Metallo-hydrolase/oxidoreductase"/>
    <property type="match status" value="1"/>
</dbReference>
<evidence type="ECO:0000313" key="3">
    <source>
        <dbReference type="EMBL" id="GGU97297.1"/>
    </source>
</evidence>
<evidence type="ECO:0000313" key="4">
    <source>
        <dbReference type="Proteomes" id="UP000654471"/>
    </source>
</evidence>
<proteinExistence type="predicted"/>
<accession>A0ABQ2VLR3</accession>
<gene>
    <name evidence="3" type="ORF">GCM10010211_75710</name>
</gene>
<feature type="compositionally biased region" description="Gly residues" evidence="1">
    <location>
        <begin position="36"/>
        <end position="48"/>
    </location>
</feature>
<keyword evidence="4" id="KW-1185">Reference proteome</keyword>
<dbReference type="Pfam" id="PF00753">
    <property type="entry name" value="Lactamase_B"/>
    <property type="match status" value="1"/>
</dbReference>
<evidence type="ECO:0000259" key="2">
    <source>
        <dbReference type="SMART" id="SM00849"/>
    </source>
</evidence>
<comment type="caution">
    <text evidence="3">The sequence shown here is derived from an EMBL/GenBank/DDBJ whole genome shotgun (WGS) entry which is preliminary data.</text>
</comment>
<dbReference type="CDD" id="cd16282">
    <property type="entry name" value="metallo-hydrolase-like_MBL-fold"/>
    <property type="match status" value="1"/>
</dbReference>
<dbReference type="PANTHER" id="PTHR42951">
    <property type="entry name" value="METALLO-BETA-LACTAMASE DOMAIN-CONTAINING"/>
    <property type="match status" value="1"/>
</dbReference>
<evidence type="ECO:0000256" key="1">
    <source>
        <dbReference type="SAM" id="MobiDB-lite"/>
    </source>
</evidence>
<feature type="region of interest" description="Disordered" evidence="1">
    <location>
        <begin position="1"/>
        <end position="56"/>
    </location>
</feature>
<dbReference type="PANTHER" id="PTHR42951:SF4">
    <property type="entry name" value="ACYL-COENZYME A THIOESTERASE MBLAC2"/>
    <property type="match status" value="1"/>
</dbReference>
<feature type="domain" description="Metallo-beta-lactamase" evidence="2">
    <location>
        <begin position="77"/>
        <end position="257"/>
    </location>
</feature>
<name>A0ABQ2VLR3_9ACTN</name>
<protein>
    <submittedName>
        <fullName evidence="3">MBL fold metallo-hydrolase</fullName>
    </submittedName>
</protein>
<dbReference type="InterPro" id="IPR050855">
    <property type="entry name" value="NDM-1-like"/>
</dbReference>
<dbReference type="EMBL" id="BMRP01000055">
    <property type="protein sequence ID" value="GGU97297.1"/>
    <property type="molecule type" value="Genomic_DNA"/>
</dbReference>
<dbReference type="Proteomes" id="UP000654471">
    <property type="component" value="Unassembled WGS sequence"/>
</dbReference>
<dbReference type="Gene3D" id="3.60.15.10">
    <property type="entry name" value="Ribonuclease Z/Hydroxyacylglutathione hydrolase-like"/>
    <property type="match status" value="1"/>
</dbReference>
<reference evidence="4" key="1">
    <citation type="journal article" date="2019" name="Int. J. Syst. Evol. Microbiol.">
        <title>The Global Catalogue of Microorganisms (GCM) 10K type strain sequencing project: providing services to taxonomists for standard genome sequencing and annotation.</title>
        <authorList>
            <consortium name="The Broad Institute Genomics Platform"/>
            <consortium name="The Broad Institute Genome Sequencing Center for Infectious Disease"/>
            <person name="Wu L."/>
            <person name="Ma J."/>
        </authorList>
    </citation>
    <scope>NUCLEOTIDE SEQUENCE [LARGE SCALE GENOMIC DNA]</scope>
    <source>
        <strain evidence="4">JCM 3399</strain>
    </source>
</reference>
<dbReference type="SMART" id="SM00849">
    <property type="entry name" value="Lactamase_B"/>
    <property type="match status" value="1"/>
</dbReference>
<dbReference type="InterPro" id="IPR036866">
    <property type="entry name" value="RibonucZ/Hydroxyglut_hydro"/>
</dbReference>
<dbReference type="InterPro" id="IPR001279">
    <property type="entry name" value="Metallo-B-lactamas"/>
</dbReference>